<keyword evidence="7" id="KW-1185">Reference proteome</keyword>
<dbReference type="InterPro" id="IPR001670">
    <property type="entry name" value="ADH_Fe/GldA"/>
</dbReference>
<dbReference type="STRING" id="327939.BIW53_13785"/>
<evidence type="ECO:0000256" key="2">
    <source>
        <dbReference type="ARBA" id="ARBA00007358"/>
    </source>
</evidence>
<evidence type="ECO:0000256" key="1">
    <source>
        <dbReference type="ARBA" id="ARBA00001962"/>
    </source>
</evidence>
<evidence type="ECO:0000256" key="3">
    <source>
        <dbReference type="ARBA" id="ARBA00023002"/>
    </source>
</evidence>
<dbReference type="InterPro" id="IPR039697">
    <property type="entry name" value="Alcohol_dehydrogenase_Fe"/>
</dbReference>
<evidence type="ECO:0000259" key="5">
    <source>
        <dbReference type="Pfam" id="PF25137"/>
    </source>
</evidence>
<evidence type="ECO:0000313" key="7">
    <source>
        <dbReference type="Proteomes" id="UP000180253"/>
    </source>
</evidence>
<dbReference type="SUPFAM" id="SSF56796">
    <property type="entry name" value="Dehydroquinate synthase-like"/>
    <property type="match status" value="1"/>
</dbReference>
<comment type="similarity">
    <text evidence="2">Belongs to the iron-containing alcohol dehydrogenase family.</text>
</comment>
<dbReference type="PANTHER" id="PTHR11496:SF102">
    <property type="entry name" value="ALCOHOL DEHYDROGENASE 4"/>
    <property type="match status" value="1"/>
</dbReference>
<dbReference type="Pfam" id="PF00465">
    <property type="entry name" value="Fe-ADH"/>
    <property type="match status" value="1"/>
</dbReference>
<proteinExistence type="inferred from homology"/>
<accession>A0A1S1N1X7</accession>
<dbReference type="GO" id="GO:0004022">
    <property type="term" value="F:alcohol dehydrogenase (NAD+) activity"/>
    <property type="evidence" value="ECO:0007669"/>
    <property type="project" value="TreeGrafter"/>
</dbReference>
<protein>
    <submittedName>
        <fullName evidence="6">Alcohol dehydrogenase</fullName>
    </submittedName>
</protein>
<dbReference type="CDD" id="cd08189">
    <property type="entry name" value="Fe-ADH-like"/>
    <property type="match status" value="1"/>
</dbReference>
<dbReference type="Pfam" id="PF25137">
    <property type="entry name" value="ADH_Fe_C"/>
    <property type="match status" value="1"/>
</dbReference>
<dbReference type="Gene3D" id="3.40.50.1970">
    <property type="match status" value="1"/>
</dbReference>
<dbReference type="AlphaFoldDB" id="A0A1S1N1X7"/>
<dbReference type="OrthoDB" id="9815791at2"/>
<sequence>MALLYRCYHFILKCIVILVGVPNPKLHRGNNALQSALQALKLKKQSHVLVVTDRTLVKLPETVKLLDIIKQQQLEAVVFCDVSPNPTIENVEQGYDSYCHSHCCAIIAIGGGSVIDCAKLIGAKTVKPNKAITDFKGLFKILKRLPPNIAIPTTAGTGAETTVAAVVNDSKEQQKYAATDFSLVPQHAVLLPELTTSLPKHLTATTAIDALTHAIEALLSINCLRYSKERALQACDLIFSYLPSAYQNGKDLYAREQLLLASFYAGQAFTRTSVGYVHAISHQLSANYGTAHGLSNAVLLLPVLRWYGTRIDNTLALIARECRLTSLDYPIARQAEDLLTHIEQLLSDMHIQTTFSELRDEDIDALAKSALKEAHPDYPVPHFMNLQECRGILTSVSVTA</sequence>
<dbReference type="PANTHER" id="PTHR11496">
    <property type="entry name" value="ALCOHOL DEHYDROGENASE"/>
    <property type="match status" value="1"/>
</dbReference>
<comment type="caution">
    <text evidence="6">The sequence shown here is derived from an EMBL/GenBank/DDBJ whole genome shotgun (WGS) entry which is preliminary data.</text>
</comment>
<dbReference type="EMBL" id="MNAN01000032">
    <property type="protein sequence ID" value="OHU95074.1"/>
    <property type="molecule type" value="Genomic_DNA"/>
</dbReference>
<gene>
    <name evidence="6" type="ORF">BIW53_13785</name>
</gene>
<reference evidence="6 7" key="1">
    <citation type="submission" date="2016-10" db="EMBL/GenBank/DDBJ databases">
        <title>Pseudoalteromonas amylolytica sp. nov., isolated from the surface seawater.</title>
        <authorList>
            <person name="Wu Y.-H."/>
            <person name="Cheng H."/>
            <person name="Jin X.-B."/>
            <person name="Wang C.-S."/>
            <person name="Xu X.-W."/>
        </authorList>
    </citation>
    <scope>NUCLEOTIDE SEQUENCE [LARGE SCALE GENOMIC DNA]</scope>
    <source>
        <strain evidence="6 7">JCM 12483</strain>
    </source>
</reference>
<comment type="cofactor">
    <cofactor evidence="1">
        <name>Fe cation</name>
        <dbReference type="ChEBI" id="CHEBI:24875"/>
    </cofactor>
</comment>
<dbReference type="RefSeq" id="WP_070992587.1">
    <property type="nucleotide sequence ID" value="NZ_CBCSHD010000013.1"/>
</dbReference>
<dbReference type="InterPro" id="IPR056798">
    <property type="entry name" value="ADH_Fe_C"/>
</dbReference>
<evidence type="ECO:0000259" key="4">
    <source>
        <dbReference type="Pfam" id="PF00465"/>
    </source>
</evidence>
<dbReference type="Gene3D" id="1.20.1090.10">
    <property type="entry name" value="Dehydroquinate synthase-like - alpha domain"/>
    <property type="match status" value="1"/>
</dbReference>
<organism evidence="6 7">
    <name type="scientific">Pseudoalteromonas byunsanensis</name>
    <dbReference type="NCBI Taxonomy" id="327939"/>
    <lineage>
        <taxon>Bacteria</taxon>
        <taxon>Pseudomonadati</taxon>
        <taxon>Pseudomonadota</taxon>
        <taxon>Gammaproteobacteria</taxon>
        <taxon>Alteromonadales</taxon>
        <taxon>Pseudoalteromonadaceae</taxon>
        <taxon>Pseudoalteromonas</taxon>
    </lineage>
</organism>
<feature type="domain" description="Alcohol dehydrogenase iron-type/glycerol dehydrogenase GldA" evidence="4">
    <location>
        <begin position="24"/>
        <end position="190"/>
    </location>
</feature>
<dbReference type="GO" id="GO:0046872">
    <property type="term" value="F:metal ion binding"/>
    <property type="evidence" value="ECO:0007669"/>
    <property type="project" value="InterPro"/>
</dbReference>
<dbReference type="FunFam" id="3.40.50.1970:FF:000003">
    <property type="entry name" value="Alcohol dehydrogenase, iron-containing"/>
    <property type="match status" value="1"/>
</dbReference>
<name>A0A1S1N1X7_9GAMM</name>
<keyword evidence="3" id="KW-0560">Oxidoreductase</keyword>
<feature type="domain" description="Fe-containing alcohol dehydrogenase-like C-terminal" evidence="5">
    <location>
        <begin position="203"/>
        <end position="388"/>
    </location>
</feature>
<dbReference type="Proteomes" id="UP000180253">
    <property type="component" value="Unassembled WGS sequence"/>
</dbReference>
<evidence type="ECO:0000313" key="6">
    <source>
        <dbReference type="EMBL" id="OHU95074.1"/>
    </source>
</evidence>